<keyword evidence="1" id="KW-0812">Transmembrane</keyword>
<sequence>MEKETQLDSEISIKEKFKALSPKEKYRYIWEYYKIHIIITLLSIVGLASFIHTMMTKKSTYCTITYYNSYIDENQLYSLRDTLNDLLIENLEKSTILINPIWSDSNTGYRLTPTEEIAIKIAAKEIDLAIVNEEYFNAQVSQDMFEDISTIDGFENLNIPEELLVKASDSNDTEGIYGIKIDSLNLLKEIDFPSKDNILTIIVNSERKEHAMDVLNVLTK</sequence>
<reference evidence="2" key="1">
    <citation type="submission" date="2020-08" db="EMBL/GenBank/DDBJ databases">
        <title>Genome public.</title>
        <authorList>
            <person name="Liu C."/>
            <person name="Sun Q."/>
        </authorList>
    </citation>
    <scope>NUCLEOTIDE SEQUENCE</scope>
    <source>
        <strain evidence="2">NSJ-42</strain>
    </source>
</reference>
<protein>
    <submittedName>
        <fullName evidence="2">Uncharacterized protein</fullName>
    </submittedName>
</protein>
<comment type="caution">
    <text evidence="2">The sequence shown here is derived from an EMBL/GenBank/DDBJ whole genome shotgun (WGS) entry which is preliminary data.</text>
</comment>
<evidence type="ECO:0000313" key="3">
    <source>
        <dbReference type="Proteomes" id="UP000662088"/>
    </source>
</evidence>
<dbReference type="RefSeq" id="WP_186834865.1">
    <property type="nucleotide sequence ID" value="NZ_JACOOQ010000006.1"/>
</dbReference>
<keyword evidence="3" id="KW-1185">Reference proteome</keyword>
<dbReference type="AlphaFoldDB" id="A0A8I0A5F7"/>
<gene>
    <name evidence="2" type="ORF">H8R92_04990</name>
</gene>
<accession>A0A8I0A5F7</accession>
<keyword evidence="1" id="KW-1133">Transmembrane helix</keyword>
<proteinExistence type="predicted"/>
<organism evidence="2 3">
    <name type="scientific">Clostridium lentum</name>
    <dbReference type="NCBI Taxonomy" id="2763037"/>
    <lineage>
        <taxon>Bacteria</taxon>
        <taxon>Bacillati</taxon>
        <taxon>Bacillota</taxon>
        <taxon>Clostridia</taxon>
        <taxon>Eubacteriales</taxon>
        <taxon>Clostridiaceae</taxon>
        <taxon>Clostridium</taxon>
    </lineage>
</organism>
<evidence type="ECO:0000313" key="2">
    <source>
        <dbReference type="EMBL" id="MBC5639794.1"/>
    </source>
</evidence>
<dbReference type="Proteomes" id="UP000662088">
    <property type="component" value="Unassembled WGS sequence"/>
</dbReference>
<feature type="transmembrane region" description="Helical" evidence="1">
    <location>
        <begin position="32"/>
        <end position="51"/>
    </location>
</feature>
<name>A0A8I0A5F7_9CLOT</name>
<keyword evidence="1" id="KW-0472">Membrane</keyword>
<dbReference type="EMBL" id="JACOOQ010000006">
    <property type="protein sequence ID" value="MBC5639794.1"/>
    <property type="molecule type" value="Genomic_DNA"/>
</dbReference>
<evidence type="ECO:0000256" key="1">
    <source>
        <dbReference type="SAM" id="Phobius"/>
    </source>
</evidence>